<dbReference type="AlphaFoldDB" id="A0A6A6PRQ6"/>
<reference evidence="8" key="1">
    <citation type="journal article" date="2020" name="Stud. Mycol.">
        <title>101 Dothideomycetes genomes: a test case for predicting lifestyles and emergence of pathogens.</title>
        <authorList>
            <person name="Haridas S."/>
            <person name="Albert R."/>
            <person name="Binder M."/>
            <person name="Bloem J."/>
            <person name="Labutti K."/>
            <person name="Salamov A."/>
            <person name="Andreopoulos B."/>
            <person name="Baker S."/>
            <person name="Barry K."/>
            <person name="Bills G."/>
            <person name="Bluhm B."/>
            <person name="Cannon C."/>
            <person name="Castanera R."/>
            <person name="Culley D."/>
            <person name="Daum C."/>
            <person name="Ezra D."/>
            <person name="Gonzalez J."/>
            <person name="Henrissat B."/>
            <person name="Kuo A."/>
            <person name="Liang C."/>
            <person name="Lipzen A."/>
            <person name="Lutzoni F."/>
            <person name="Magnuson J."/>
            <person name="Mondo S."/>
            <person name="Nolan M."/>
            <person name="Ohm R."/>
            <person name="Pangilinan J."/>
            <person name="Park H.-J."/>
            <person name="Ramirez L."/>
            <person name="Alfaro M."/>
            <person name="Sun H."/>
            <person name="Tritt A."/>
            <person name="Yoshinaga Y."/>
            <person name="Zwiers L.-H."/>
            <person name="Turgeon B."/>
            <person name="Goodwin S."/>
            <person name="Spatafora J."/>
            <person name="Crous P."/>
            <person name="Grigoriev I."/>
        </authorList>
    </citation>
    <scope>NUCLEOTIDE SEQUENCE</scope>
    <source>
        <strain evidence="8">CBS 113389</strain>
    </source>
</reference>
<dbReference type="InterPro" id="IPR003819">
    <property type="entry name" value="TauD/TfdA-like"/>
</dbReference>
<accession>A0A6A6PRQ6</accession>
<dbReference type="PANTHER" id="PTHR30468">
    <property type="entry name" value="ALPHA-KETOGLUTARATE-DEPENDENT SULFONATE DIOXYGENASE"/>
    <property type="match status" value="1"/>
</dbReference>
<evidence type="ECO:0000256" key="6">
    <source>
        <dbReference type="ARBA" id="ARBA00023004"/>
    </source>
</evidence>
<dbReference type="Proteomes" id="UP000799767">
    <property type="component" value="Unassembled WGS sequence"/>
</dbReference>
<dbReference type="EMBL" id="MU001636">
    <property type="protein sequence ID" value="KAF2482779.1"/>
    <property type="molecule type" value="Genomic_DNA"/>
</dbReference>
<sequence>MAHLQARKHVSPDSGFPYTLHPHFNPKITGHVPPEAVRQPIAVDKDRAACADVEEKALFAVARRVDLTESIGTLLENVQLSQLTSQQLDELALLVTERGVVFFRDQELTTEKQVELFQHYGILDRHPAQKDRKHVIIKGSTEDHRTILSYTPWPSEDSHPDTSFEINPPSYSMLRMKEHPEVSGDTAWVSQYGLYDALSDAMKNHLDGLHAVHTSRLQYDTIFDLYYLQQFLEYHIHSADDHQVRWK</sequence>
<keyword evidence="5" id="KW-0560">Oxidoreductase</keyword>
<keyword evidence="3" id="KW-0479">Metal-binding</keyword>
<dbReference type="InterPro" id="IPR042098">
    <property type="entry name" value="TauD-like_sf"/>
</dbReference>
<feature type="domain" description="TauD/TfdA-like" evidence="7">
    <location>
        <begin position="66"/>
        <end position="220"/>
    </location>
</feature>
<dbReference type="Gene3D" id="3.60.130.10">
    <property type="entry name" value="Clavaminate synthase-like"/>
    <property type="match status" value="1"/>
</dbReference>
<dbReference type="OrthoDB" id="10257314at2759"/>
<dbReference type="RefSeq" id="XP_033589349.1">
    <property type="nucleotide sequence ID" value="XM_033737292.1"/>
</dbReference>
<protein>
    <recommendedName>
        <fullName evidence="7">TauD/TfdA-like domain-containing protein</fullName>
    </recommendedName>
</protein>
<name>A0A6A6PRQ6_9PEZI</name>
<comment type="cofactor">
    <cofactor evidence="1">
        <name>Fe(2+)</name>
        <dbReference type="ChEBI" id="CHEBI:29033"/>
    </cofactor>
</comment>
<dbReference type="GO" id="GO:0005737">
    <property type="term" value="C:cytoplasm"/>
    <property type="evidence" value="ECO:0007669"/>
    <property type="project" value="TreeGrafter"/>
</dbReference>
<keyword evidence="6" id="KW-0408">Iron</keyword>
<gene>
    <name evidence="8" type="ORF">BDY17DRAFT_325035</name>
</gene>
<evidence type="ECO:0000256" key="3">
    <source>
        <dbReference type="ARBA" id="ARBA00022723"/>
    </source>
</evidence>
<evidence type="ECO:0000259" key="7">
    <source>
        <dbReference type="Pfam" id="PF02668"/>
    </source>
</evidence>
<dbReference type="Pfam" id="PF02668">
    <property type="entry name" value="TauD"/>
    <property type="match status" value="1"/>
</dbReference>
<evidence type="ECO:0000313" key="9">
    <source>
        <dbReference type="Proteomes" id="UP000799767"/>
    </source>
</evidence>
<evidence type="ECO:0000256" key="1">
    <source>
        <dbReference type="ARBA" id="ARBA00001954"/>
    </source>
</evidence>
<dbReference type="GeneID" id="54478294"/>
<dbReference type="GO" id="GO:0016706">
    <property type="term" value="F:2-oxoglutarate-dependent dioxygenase activity"/>
    <property type="evidence" value="ECO:0007669"/>
    <property type="project" value="TreeGrafter"/>
</dbReference>
<dbReference type="PANTHER" id="PTHR30468:SF31">
    <property type="entry name" value="ALPHA-KETOGLUTARATE-DEPENDENT SULFONATE DIOXYGENASE-RELATED"/>
    <property type="match status" value="1"/>
</dbReference>
<proteinExistence type="inferred from homology"/>
<organism evidence="8 9">
    <name type="scientific">Neohortaea acidophila</name>
    <dbReference type="NCBI Taxonomy" id="245834"/>
    <lineage>
        <taxon>Eukaryota</taxon>
        <taxon>Fungi</taxon>
        <taxon>Dikarya</taxon>
        <taxon>Ascomycota</taxon>
        <taxon>Pezizomycotina</taxon>
        <taxon>Dothideomycetes</taxon>
        <taxon>Dothideomycetidae</taxon>
        <taxon>Mycosphaerellales</taxon>
        <taxon>Teratosphaeriaceae</taxon>
        <taxon>Neohortaea</taxon>
    </lineage>
</organism>
<evidence type="ECO:0000256" key="5">
    <source>
        <dbReference type="ARBA" id="ARBA00023002"/>
    </source>
</evidence>
<evidence type="ECO:0000313" key="8">
    <source>
        <dbReference type="EMBL" id="KAF2482779.1"/>
    </source>
</evidence>
<dbReference type="SUPFAM" id="SSF51197">
    <property type="entry name" value="Clavaminate synthase-like"/>
    <property type="match status" value="1"/>
</dbReference>
<keyword evidence="9" id="KW-1185">Reference proteome</keyword>
<comment type="similarity">
    <text evidence="2">Belongs to the TfdA dioxygenase family.</text>
</comment>
<evidence type="ECO:0000256" key="2">
    <source>
        <dbReference type="ARBA" id="ARBA00005896"/>
    </source>
</evidence>
<keyword evidence="4" id="KW-0223">Dioxygenase</keyword>
<evidence type="ECO:0000256" key="4">
    <source>
        <dbReference type="ARBA" id="ARBA00022964"/>
    </source>
</evidence>
<dbReference type="InterPro" id="IPR051323">
    <property type="entry name" value="AtsK-like"/>
</dbReference>
<dbReference type="GO" id="GO:0046872">
    <property type="term" value="F:metal ion binding"/>
    <property type="evidence" value="ECO:0007669"/>
    <property type="project" value="UniProtKB-KW"/>
</dbReference>